<feature type="region of interest" description="Disordered" evidence="2">
    <location>
        <begin position="293"/>
        <end position="315"/>
    </location>
</feature>
<protein>
    <submittedName>
        <fullName evidence="3">Uncharacterized protein</fullName>
    </submittedName>
</protein>
<feature type="compositionally biased region" description="Basic and acidic residues" evidence="2">
    <location>
        <begin position="306"/>
        <end position="315"/>
    </location>
</feature>
<gene>
    <name evidence="3" type="ORF">DBRI00130_LOCUS10884</name>
</gene>
<evidence type="ECO:0000256" key="1">
    <source>
        <dbReference type="SAM" id="Coils"/>
    </source>
</evidence>
<proteinExistence type="predicted"/>
<evidence type="ECO:0000313" key="3">
    <source>
        <dbReference type="EMBL" id="CAE4599536.1"/>
    </source>
</evidence>
<feature type="compositionally biased region" description="Basic and acidic residues" evidence="2">
    <location>
        <begin position="22"/>
        <end position="32"/>
    </location>
</feature>
<feature type="compositionally biased region" description="Polar residues" evidence="2">
    <location>
        <begin position="34"/>
        <end position="46"/>
    </location>
</feature>
<keyword evidence="1" id="KW-0175">Coiled coil</keyword>
<feature type="region of interest" description="Disordered" evidence="2">
    <location>
        <begin position="1"/>
        <end position="46"/>
    </location>
</feature>
<feature type="compositionally biased region" description="Basic residues" evidence="2">
    <location>
        <begin position="296"/>
        <end position="305"/>
    </location>
</feature>
<reference evidence="3" key="1">
    <citation type="submission" date="2021-01" db="EMBL/GenBank/DDBJ databases">
        <authorList>
            <person name="Corre E."/>
            <person name="Pelletier E."/>
            <person name="Niang G."/>
            <person name="Scheremetjew M."/>
            <person name="Finn R."/>
            <person name="Kale V."/>
            <person name="Holt S."/>
            <person name="Cochrane G."/>
            <person name="Meng A."/>
            <person name="Brown T."/>
            <person name="Cohen L."/>
        </authorList>
    </citation>
    <scope>NUCLEOTIDE SEQUENCE</scope>
    <source>
        <strain evidence="3">GSO104</strain>
    </source>
</reference>
<accession>A0A7S4UQD9</accession>
<name>A0A7S4UQD9_9STRA</name>
<dbReference type="AlphaFoldDB" id="A0A7S4UQD9"/>
<organism evidence="3">
    <name type="scientific">Ditylum brightwellii</name>
    <dbReference type="NCBI Taxonomy" id="49249"/>
    <lineage>
        <taxon>Eukaryota</taxon>
        <taxon>Sar</taxon>
        <taxon>Stramenopiles</taxon>
        <taxon>Ochrophyta</taxon>
        <taxon>Bacillariophyta</taxon>
        <taxon>Mediophyceae</taxon>
        <taxon>Lithodesmiophycidae</taxon>
        <taxon>Lithodesmiales</taxon>
        <taxon>Lithodesmiaceae</taxon>
        <taxon>Ditylum</taxon>
    </lineage>
</organism>
<dbReference type="EMBL" id="HBNS01013504">
    <property type="protein sequence ID" value="CAE4599536.1"/>
    <property type="molecule type" value="Transcribed_RNA"/>
</dbReference>
<feature type="coiled-coil region" evidence="1">
    <location>
        <begin position="97"/>
        <end position="251"/>
    </location>
</feature>
<feature type="region of interest" description="Disordered" evidence="2">
    <location>
        <begin position="66"/>
        <end position="87"/>
    </location>
</feature>
<sequence>MKLKHVSFSNAIAGKNPRNKQSTKEQTFEADAKSFTTENTRSTTSSMSFLSGGSYFAMHHEHQKLMKSKENDKYTPPSMEDERDLRHDSSQTKIFLINDLMRSNRSLEEENKKMKAKIKDMEQSLHQRRTVEDQELIDAIEVLQEVIKQQEKKWRASKKAEEKHKSKILECDDLIARLEKERDALQSSCLEKEEKCLALHEEVSSLQQELAHSIDHIVECSSQLEYQKMINADLSERVADLESEFPALNLNAVTLAQEIKDDMTNTSFSTLEYTSEKSTDELNVMNHMAKLEDKVKRRREQKIRRRREEESRQMN</sequence>
<evidence type="ECO:0000256" key="2">
    <source>
        <dbReference type="SAM" id="MobiDB-lite"/>
    </source>
</evidence>